<protein>
    <submittedName>
        <fullName evidence="2">Uncharacterized protein</fullName>
    </submittedName>
</protein>
<evidence type="ECO:0000256" key="1">
    <source>
        <dbReference type="SAM" id="MobiDB-lite"/>
    </source>
</evidence>
<feature type="compositionally biased region" description="Polar residues" evidence="1">
    <location>
        <begin position="32"/>
        <end position="41"/>
    </location>
</feature>
<dbReference type="EMBL" id="KQ085896">
    <property type="protein sequence ID" value="KLO18276.1"/>
    <property type="molecule type" value="Genomic_DNA"/>
</dbReference>
<gene>
    <name evidence="2" type="ORF">SCHPADRAFT_936347</name>
</gene>
<dbReference type="InParanoid" id="A0A0H2SME8"/>
<feature type="region of interest" description="Disordered" evidence="1">
    <location>
        <begin position="32"/>
        <end position="62"/>
    </location>
</feature>
<proteinExistence type="predicted"/>
<sequence length="239" mass="26727">MSIPHTHPSCPRGWLYDMLFRRKRCGVVVRSLGSSPTSISNVEEAPAESSSTKNEPVSLRKRSRKLKTKAFSMRNVTTALTSHTFDAAVVLSDALGPFKAPVSVAAHVKDVWQNARKTTSGARSLFLEVEAFREQVEAMVAIDSESMKSVPPYVVESLIRLEKELDDIEISLRHLIDDHVGARILHWKKRTSTLETVRGKFQSSKDSFMITCVFKSSALLLRPESKHVDEHIIKASRLG</sequence>
<evidence type="ECO:0000313" key="3">
    <source>
        <dbReference type="Proteomes" id="UP000053477"/>
    </source>
</evidence>
<reference evidence="2 3" key="1">
    <citation type="submission" date="2015-04" db="EMBL/GenBank/DDBJ databases">
        <title>Complete genome sequence of Schizopora paradoxa KUC8140, a cosmopolitan wood degrader in East Asia.</title>
        <authorList>
            <consortium name="DOE Joint Genome Institute"/>
            <person name="Min B."/>
            <person name="Park H."/>
            <person name="Jang Y."/>
            <person name="Kim J.-J."/>
            <person name="Kim K.H."/>
            <person name="Pangilinan J."/>
            <person name="Lipzen A."/>
            <person name="Riley R."/>
            <person name="Grigoriev I.V."/>
            <person name="Spatafora J.W."/>
            <person name="Choi I.-G."/>
        </authorList>
    </citation>
    <scope>NUCLEOTIDE SEQUENCE [LARGE SCALE GENOMIC DNA]</scope>
    <source>
        <strain evidence="2 3">KUC8140</strain>
    </source>
</reference>
<dbReference type="AlphaFoldDB" id="A0A0H2SME8"/>
<accession>A0A0H2SME8</accession>
<name>A0A0H2SME8_9AGAM</name>
<keyword evidence="3" id="KW-1185">Reference proteome</keyword>
<organism evidence="2 3">
    <name type="scientific">Schizopora paradoxa</name>
    <dbReference type="NCBI Taxonomy" id="27342"/>
    <lineage>
        <taxon>Eukaryota</taxon>
        <taxon>Fungi</taxon>
        <taxon>Dikarya</taxon>
        <taxon>Basidiomycota</taxon>
        <taxon>Agaricomycotina</taxon>
        <taxon>Agaricomycetes</taxon>
        <taxon>Hymenochaetales</taxon>
        <taxon>Schizoporaceae</taxon>
        <taxon>Schizopora</taxon>
    </lineage>
</organism>
<dbReference type="Proteomes" id="UP000053477">
    <property type="component" value="Unassembled WGS sequence"/>
</dbReference>
<evidence type="ECO:0000313" key="2">
    <source>
        <dbReference type="EMBL" id="KLO18276.1"/>
    </source>
</evidence>